<accession>A0A8S3QMR1</accession>
<feature type="region of interest" description="Disordered" evidence="1">
    <location>
        <begin position="1"/>
        <end position="50"/>
    </location>
</feature>
<evidence type="ECO:0000313" key="2">
    <source>
        <dbReference type="EMBL" id="CAG2197885.1"/>
    </source>
</evidence>
<evidence type="ECO:0000313" key="3">
    <source>
        <dbReference type="Proteomes" id="UP000683360"/>
    </source>
</evidence>
<sequence length="175" mass="19833">MYTTTKEKTLKTHMPPNSSLLSNTIQSTPPQNRWTHQNPHASLTTPSSPSHYMYTTTKERLTKTHMPLLTTPPLNTMQVHHHKTDRLTKTHMPLLTIPPLPHTTCTPPQKTDRLTKTHMPLLTTPSSQHNTNYHHKTFDGLTQNPHASLTTPSSPSHYMYTTTKTKDSPKPTCLS</sequence>
<evidence type="ECO:0000256" key="1">
    <source>
        <dbReference type="SAM" id="MobiDB-lite"/>
    </source>
</evidence>
<protein>
    <submittedName>
        <fullName evidence="2">Uncharacterized protein</fullName>
    </submittedName>
</protein>
<comment type="caution">
    <text evidence="2">The sequence shown here is derived from an EMBL/GenBank/DDBJ whole genome shotgun (WGS) entry which is preliminary data.</text>
</comment>
<feature type="compositionally biased region" description="Basic and acidic residues" evidence="1">
    <location>
        <begin position="1"/>
        <end position="10"/>
    </location>
</feature>
<feature type="compositionally biased region" description="Polar residues" evidence="1">
    <location>
        <begin position="140"/>
        <end position="160"/>
    </location>
</feature>
<dbReference type="Proteomes" id="UP000683360">
    <property type="component" value="Unassembled WGS sequence"/>
</dbReference>
<keyword evidence="3" id="KW-1185">Reference proteome</keyword>
<feature type="region of interest" description="Disordered" evidence="1">
    <location>
        <begin position="138"/>
        <end position="175"/>
    </location>
</feature>
<dbReference type="AlphaFoldDB" id="A0A8S3QMR1"/>
<proteinExistence type="predicted"/>
<gene>
    <name evidence="2" type="ORF">MEDL_12636</name>
</gene>
<feature type="compositionally biased region" description="Polar residues" evidence="1">
    <location>
        <begin position="15"/>
        <end position="50"/>
    </location>
</feature>
<organism evidence="2 3">
    <name type="scientific">Mytilus edulis</name>
    <name type="common">Blue mussel</name>
    <dbReference type="NCBI Taxonomy" id="6550"/>
    <lineage>
        <taxon>Eukaryota</taxon>
        <taxon>Metazoa</taxon>
        <taxon>Spiralia</taxon>
        <taxon>Lophotrochozoa</taxon>
        <taxon>Mollusca</taxon>
        <taxon>Bivalvia</taxon>
        <taxon>Autobranchia</taxon>
        <taxon>Pteriomorphia</taxon>
        <taxon>Mytilida</taxon>
        <taxon>Mytiloidea</taxon>
        <taxon>Mytilidae</taxon>
        <taxon>Mytilinae</taxon>
        <taxon>Mytilus</taxon>
    </lineage>
</organism>
<name>A0A8S3QMR1_MYTED</name>
<reference evidence="2" key="1">
    <citation type="submission" date="2021-03" db="EMBL/GenBank/DDBJ databases">
        <authorList>
            <person name="Bekaert M."/>
        </authorList>
    </citation>
    <scope>NUCLEOTIDE SEQUENCE</scope>
</reference>
<dbReference type="EMBL" id="CAJPWZ010000655">
    <property type="protein sequence ID" value="CAG2197885.1"/>
    <property type="molecule type" value="Genomic_DNA"/>
</dbReference>